<comment type="similarity">
    <text evidence="1 5">Belongs to the peptidase S8 family.</text>
</comment>
<protein>
    <recommendedName>
        <fullName evidence="7">Peptidase S8/S53 domain-containing protein</fullName>
    </recommendedName>
</protein>
<accession>A0A919S540</accession>
<keyword evidence="6" id="KW-0732">Signal</keyword>
<dbReference type="GO" id="GO:0004252">
    <property type="term" value="F:serine-type endopeptidase activity"/>
    <property type="evidence" value="ECO:0007669"/>
    <property type="project" value="UniProtKB-UniRule"/>
</dbReference>
<comment type="caution">
    <text evidence="8">The sequence shown here is derived from an EMBL/GenBank/DDBJ whole genome shotgun (WGS) entry which is preliminary data.</text>
</comment>
<evidence type="ECO:0000313" key="8">
    <source>
        <dbReference type="EMBL" id="GIM63714.1"/>
    </source>
</evidence>
<evidence type="ECO:0000256" key="1">
    <source>
        <dbReference type="ARBA" id="ARBA00011073"/>
    </source>
</evidence>
<organism evidence="8 9">
    <name type="scientific">Actinoplanes auranticolor</name>
    <dbReference type="NCBI Taxonomy" id="47988"/>
    <lineage>
        <taxon>Bacteria</taxon>
        <taxon>Bacillati</taxon>
        <taxon>Actinomycetota</taxon>
        <taxon>Actinomycetes</taxon>
        <taxon>Micromonosporales</taxon>
        <taxon>Micromonosporaceae</taxon>
        <taxon>Actinoplanes</taxon>
    </lineage>
</organism>
<feature type="active site" description="Charge relay system" evidence="5">
    <location>
        <position position="325"/>
    </location>
</feature>
<proteinExistence type="inferred from homology"/>
<dbReference type="EMBL" id="BOQL01000005">
    <property type="protein sequence ID" value="GIM63714.1"/>
    <property type="molecule type" value="Genomic_DNA"/>
</dbReference>
<feature type="domain" description="Peptidase S8/S53" evidence="7">
    <location>
        <begin position="132"/>
        <end position="358"/>
    </location>
</feature>
<dbReference type="PANTHER" id="PTHR43806:SF11">
    <property type="entry name" value="CEREVISIN-RELATED"/>
    <property type="match status" value="1"/>
</dbReference>
<feature type="active site" description="Charge relay system" evidence="5">
    <location>
        <position position="139"/>
    </location>
</feature>
<keyword evidence="2 5" id="KW-0645">Protease</keyword>
<evidence type="ECO:0000256" key="5">
    <source>
        <dbReference type="PROSITE-ProRule" id="PRU01240"/>
    </source>
</evidence>
<evidence type="ECO:0000256" key="4">
    <source>
        <dbReference type="ARBA" id="ARBA00022825"/>
    </source>
</evidence>
<dbReference type="Pfam" id="PF00082">
    <property type="entry name" value="Peptidase_S8"/>
    <property type="match status" value="1"/>
</dbReference>
<dbReference type="InterPro" id="IPR015500">
    <property type="entry name" value="Peptidase_S8_subtilisin-rel"/>
</dbReference>
<dbReference type="Gene3D" id="2.60.40.10">
    <property type="entry name" value="Immunoglobulins"/>
    <property type="match status" value="2"/>
</dbReference>
<keyword evidence="9" id="KW-1185">Reference proteome</keyword>
<dbReference type="PRINTS" id="PR00723">
    <property type="entry name" value="SUBTILISIN"/>
</dbReference>
<dbReference type="InterPro" id="IPR000209">
    <property type="entry name" value="Peptidase_S8/S53_dom"/>
</dbReference>
<evidence type="ECO:0000259" key="7">
    <source>
        <dbReference type="Pfam" id="PF00082"/>
    </source>
</evidence>
<dbReference type="InterPro" id="IPR050131">
    <property type="entry name" value="Peptidase_S8_subtilisin-like"/>
</dbReference>
<dbReference type="Proteomes" id="UP000681340">
    <property type="component" value="Unassembled WGS sequence"/>
</dbReference>
<dbReference type="InterPro" id="IPR036852">
    <property type="entry name" value="Peptidase_S8/S53_dom_sf"/>
</dbReference>
<dbReference type="Pfam" id="PF17957">
    <property type="entry name" value="Big_7"/>
    <property type="match status" value="2"/>
</dbReference>
<evidence type="ECO:0000256" key="6">
    <source>
        <dbReference type="SAM" id="SignalP"/>
    </source>
</evidence>
<dbReference type="RefSeq" id="WP_212986728.1">
    <property type="nucleotide sequence ID" value="NZ_BAABEA010000003.1"/>
</dbReference>
<dbReference type="PROSITE" id="PS00138">
    <property type="entry name" value="SUBTILASE_SER"/>
    <property type="match status" value="1"/>
</dbReference>
<evidence type="ECO:0000313" key="9">
    <source>
        <dbReference type="Proteomes" id="UP000681340"/>
    </source>
</evidence>
<keyword evidence="4 5" id="KW-0720">Serine protease</keyword>
<dbReference type="InterPro" id="IPR013783">
    <property type="entry name" value="Ig-like_fold"/>
</dbReference>
<feature type="chain" id="PRO_5037816504" description="Peptidase S8/S53 domain-containing protein" evidence="6">
    <location>
        <begin position="26"/>
        <end position="567"/>
    </location>
</feature>
<name>A0A919S540_9ACTN</name>
<feature type="active site" description="Charge relay system" evidence="5">
    <location>
        <position position="171"/>
    </location>
</feature>
<dbReference type="GO" id="GO:0005975">
    <property type="term" value="P:carbohydrate metabolic process"/>
    <property type="evidence" value="ECO:0007669"/>
    <property type="project" value="UniProtKB-ARBA"/>
</dbReference>
<reference evidence="8" key="1">
    <citation type="submission" date="2021-03" db="EMBL/GenBank/DDBJ databases">
        <title>Whole genome shotgun sequence of Actinoplanes auranticolor NBRC 12245.</title>
        <authorList>
            <person name="Komaki H."/>
            <person name="Tamura T."/>
        </authorList>
    </citation>
    <scope>NUCLEOTIDE SEQUENCE</scope>
    <source>
        <strain evidence="8">NBRC 12245</strain>
    </source>
</reference>
<sequence length="567" mass="57996">MNLRALTVGLLVGGIALAGGGPAGAAPAEDEAAVSLIVGLRADADVVGPLERRVDVVASEPMVGAVTVDVPADQVAEAAEVLRADPAVAYVERDQVARIAAVSPDDPAFRHQWGIRKTRVDTAWATTRGSAATIVAVVDTGVTVLPDLAGRVLPGRDFVNNDSNAADDQGHGTMTAGVIAARGDNRTGIAGICWTCRILPVKVLGAKGSGSYSDIAQGVRWSADQGADIINLSLGGASDSRLLRDAVAYATGKGALVIAAAGNNGKSAPHYPAAIPAVLAVGASTSTDSRYSWSNYGRSWVDIAAPGCNPAQGRNGVVGNFCGTSSATPFVAGVAALLAATTPTPAAAVIRTALTTSAHGIAGTWIPASSGRVDAAAALASLPVTDDSVPPVTSFRTPGGNALVRGTVTVAARATDDIGIAKVQLLADGVVVGTDRVAPYSFSWKTSGRGKAVTLGLRTYDRGGNIAAATRRVTVDNWGPSVRMTGGPAGGSRHVRKTKYVTATASDTNGVSRVELLVDGKVTQRYAGSSHKFAVQTWKHGAVLTVRVRAYDKAGNVRYAPARKWYR</sequence>
<dbReference type="SUPFAM" id="SSF52743">
    <property type="entry name" value="Subtilisin-like"/>
    <property type="match status" value="1"/>
</dbReference>
<evidence type="ECO:0000256" key="2">
    <source>
        <dbReference type="ARBA" id="ARBA00022670"/>
    </source>
</evidence>
<dbReference type="GO" id="GO:0006508">
    <property type="term" value="P:proteolysis"/>
    <property type="evidence" value="ECO:0007669"/>
    <property type="project" value="UniProtKB-KW"/>
</dbReference>
<evidence type="ECO:0000256" key="3">
    <source>
        <dbReference type="ARBA" id="ARBA00022801"/>
    </source>
</evidence>
<dbReference type="InterPro" id="IPR023828">
    <property type="entry name" value="Peptidase_S8_Ser-AS"/>
</dbReference>
<dbReference type="PANTHER" id="PTHR43806">
    <property type="entry name" value="PEPTIDASE S8"/>
    <property type="match status" value="1"/>
</dbReference>
<feature type="signal peptide" evidence="6">
    <location>
        <begin position="1"/>
        <end position="25"/>
    </location>
</feature>
<dbReference type="AlphaFoldDB" id="A0A919S540"/>
<gene>
    <name evidence="8" type="ORF">Aau02nite_05880</name>
</gene>
<dbReference type="PROSITE" id="PS51892">
    <property type="entry name" value="SUBTILASE"/>
    <property type="match status" value="1"/>
</dbReference>
<dbReference type="Gene3D" id="3.40.50.200">
    <property type="entry name" value="Peptidase S8/S53 domain"/>
    <property type="match status" value="1"/>
</dbReference>
<keyword evidence="3 5" id="KW-0378">Hydrolase</keyword>